<comment type="caution">
    <text evidence="2">The sequence shown here is derived from an EMBL/GenBank/DDBJ whole genome shotgun (WGS) entry which is preliminary data.</text>
</comment>
<organism evidence="2 3">
    <name type="scientific">Prosthecochloris marina</name>
    <dbReference type="NCBI Taxonomy" id="2017681"/>
    <lineage>
        <taxon>Bacteria</taxon>
        <taxon>Pseudomonadati</taxon>
        <taxon>Chlorobiota</taxon>
        <taxon>Chlorobiia</taxon>
        <taxon>Chlorobiales</taxon>
        <taxon>Chlorobiaceae</taxon>
        <taxon>Prosthecochloris</taxon>
    </lineage>
</organism>
<dbReference type="Proteomes" id="UP000246278">
    <property type="component" value="Unassembled WGS sequence"/>
</dbReference>
<dbReference type="InterPro" id="IPR023753">
    <property type="entry name" value="FAD/NAD-binding_dom"/>
</dbReference>
<dbReference type="PANTHER" id="PTHR43755:SF1">
    <property type="entry name" value="FAD-DEPENDENT PYRIDINE NUCLEOTIDE-DISULPHIDE OXIDOREDUCTASE"/>
    <property type="match status" value="1"/>
</dbReference>
<dbReference type="RefSeq" id="WP_110022179.1">
    <property type="nucleotide sequence ID" value="NZ_PDNZ01000001.1"/>
</dbReference>
<keyword evidence="3" id="KW-1185">Reference proteome</keyword>
<accession>A0A317T974</accession>
<dbReference type="InterPro" id="IPR052541">
    <property type="entry name" value="SQRD"/>
</dbReference>
<dbReference type="Pfam" id="PF07992">
    <property type="entry name" value="Pyr_redox_2"/>
    <property type="match status" value="1"/>
</dbReference>
<name>A0A317T974_9CHLB</name>
<reference evidence="3" key="1">
    <citation type="submission" date="2017-10" db="EMBL/GenBank/DDBJ databases">
        <authorList>
            <person name="Gaisin V.A."/>
            <person name="Rysina M.S."/>
            <person name="Grouzdev D.S."/>
        </authorList>
    </citation>
    <scope>NUCLEOTIDE SEQUENCE [LARGE SCALE GENOMIC DNA]</scope>
    <source>
        <strain evidence="3">V1</strain>
    </source>
</reference>
<dbReference type="EMBL" id="PDNZ01000001">
    <property type="protein sequence ID" value="PWW83299.1"/>
    <property type="molecule type" value="Genomic_DNA"/>
</dbReference>
<dbReference type="AlphaFoldDB" id="A0A317T974"/>
<dbReference type="OrthoDB" id="9781621at2"/>
<feature type="domain" description="FAD/NAD(P)-binding" evidence="1">
    <location>
        <begin position="4"/>
        <end position="294"/>
    </location>
</feature>
<dbReference type="Gene3D" id="3.50.50.60">
    <property type="entry name" value="FAD/NAD(P)-binding domain"/>
    <property type="match status" value="2"/>
</dbReference>
<dbReference type="PANTHER" id="PTHR43755">
    <property type="match status" value="1"/>
</dbReference>
<evidence type="ECO:0000313" key="2">
    <source>
        <dbReference type="EMBL" id="PWW83299.1"/>
    </source>
</evidence>
<protein>
    <submittedName>
        <fullName evidence="2">Oxidoreductase</fullName>
    </submittedName>
</protein>
<evidence type="ECO:0000259" key="1">
    <source>
        <dbReference type="Pfam" id="PF07992"/>
    </source>
</evidence>
<dbReference type="GO" id="GO:0016491">
    <property type="term" value="F:oxidoreductase activity"/>
    <property type="evidence" value="ECO:0007669"/>
    <property type="project" value="InterPro"/>
</dbReference>
<dbReference type="SUPFAM" id="SSF51905">
    <property type="entry name" value="FAD/NAD(P)-binding domain"/>
    <property type="match status" value="2"/>
</dbReference>
<sequence>MSKKIVVLGAGTGGTIISNNLRRHLPEEWEITVIDRDDNHVYQPGMLFVPFDLQKTGTLTRSRKRYILPGINFVIDEITHVDTDKRTVKTKNHSFPYDFLVICTGCKIAPEENDGLMEAWGKNAFTFYSIEGADLLRQKLKEFDGGKLVLDIAEVPFKCPVAPIEFVFMADWYFRKKGIRKKVEIELVTPLTGAFTKPKASAVFGESAKEKNIKITPMFELNEVNGKEKYIESVQGDRISYDTLVIIPTTTGDEVISNSGLDDGIGFVPTHLNTLQALKRERVYVIGDATNVPTSKAGSVAHYEADVVVFNIMAEIHGIKPEEIYDGHSTCFIVYEKGTSSLIDFNYKIEPLPGKFPLPHMGPFSLLRETKANWYGKLGFEWLYWNVLLAGRHLGMPPTLVMAGKEIG</sequence>
<proteinExistence type="predicted"/>
<gene>
    <name evidence="2" type="ORF">CR164_01730</name>
</gene>
<dbReference type="InterPro" id="IPR036188">
    <property type="entry name" value="FAD/NAD-bd_sf"/>
</dbReference>
<evidence type="ECO:0000313" key="3">
    <source>
        <dbReference type="Proteomes" id="UP000246278"/>
    </source>
</evidence>